<proteinExistence type="predicted"/>
<organism evidence="2 3">
    <name type="scientific">Brevundimonas basaltis</name>
    <dbReference type="NCBI Taxonomy" id="472166"/>
    <lineage>
        <taxon>Bacteria</taxon>
        <taxon>Pseudomonadati</taxon>
        <taxon>Pseudomonadota</taxon>
        <taxon>Alphaproteobacteria</taxon>
        <taxon>Caulobacterales</taxon>
        <taxon>Caulobacteraceae</taxon>
        <taxon>Brevundimonas</taxon>
    </lineage>
</organism>
<dbReference type="InterPro" id="IPR039437">
    <property type="entry name" value="FrzH/put_lumazine-bd"/>
</dbReference>
<keyword evidence="1" id="KW-0732">Signal</keyword>
<evidence type="ECO:0000313" key="3">
    <source>
        <dbReference type="Proteomes" id="UP000566663"/>
    </source>
</evidence>
<name>A0A7W8I039_9CAUL</name>
<dbReference type="RefSeq" id="WP_183254517.1">
    <property type="nucleotide sequence ID" value="NZ_BAAAFF010000002.1"/>
</dbReference>
<dbReference type="Proteomes" id="UP000566663">
    <property type="component" value="Unassembled WGS sequence"/>
</dbReference>
<sequence>MKPLIIAAALAAALAGSPVLAQGAWRAHSPEVETVDAAVRAPLEAYLRGHATGSADEFRPAFHPDAELWGMRGGTLIRMTAEDYIGRASGAPPADEAQRQRWIESIDITGDTAVAKIILDYPAVRFTDYMALSRIDGRWVIVNKMFQAEPKTPPA</sequence>
<gene>
    <name evidence="2" type="ORF">HNQ67_001788</name>
</gene>
<dbReference type="Pfam" id="PF12893">
    <property type="entry name" value="Lumazine_bd_2"/>
    <property type="match status" value="1"/>
</dbReference>
<reference evidence="2 3" key="1">
    <citation type="submission" date="2020-08" db="EMBL/GenBank/DDBJ databases">
        <title>Genomic Encyclopedia of Type Strains, Phase IV (KMG-IV): sequencing the most valuable type-strain genomes for metagenomic binning, comparative biology and taxonomic classification.</title>
        <authorList>
            <person name="Goeker M."/>
        </authorList>
    </citation>
    <scope>NUCLEOTIDE SEQUENCE [LARGE SCALE GENOMIC DNA]</scope>
    <source>
        <strain evidence="2 3">DSM 25335</strain>
    </source>
</reference>
<dbReference type="AlphaFoldDB" id="A0A7W8I039"/>
<keyword evidence="3" id="KW-1185">Reference proteome</keyword>
<evidence type="ECO:0008006" key="4">
    <source>
        <dbReference type="Google" id="ProtNLM"/>
    </source>
</evidence>
<evidence type="ECO:0000256" key="1">
    <source>
        <dbReference type="SAM" id="SignalP"/>
    </source>
</evidence>
<dbReference type="Gene3D" id="3.10.450.50">
    <property type="match status" value="1"/>
</dbReference>
<accession>A0A7W8I039</accession>
<comment type="caution">
    <text evidence="2">The sequence shown here is derived from an EMBL/GenBank/DDBJ whole genome shotgun (WGS) entry which is preliminary data.</text>
</comment>
<feature type="chain" id="PRO_5030977979" description="Lumazine-binding protein" evidence="1">
    <location>
        <begin position="22"/>
        <end position="155"/>
    </location>
</feature>
<dbReference type="SUPFAM" id="SSF54427">
    <property type="entry name" value="NTF2-like"/>
    <property type="match status" value="1"/>
</dbReference>
<protein>
    <recommendedName>
        <fullName evidence="4">Lumazine-binding protein</fullName>
    </recommendedName>
</protein>
<dbReference type="EMBL" id="JACHFZ010000003">
    <property type="protein sequence ID" value="MBB5292268.1"/>
    <property type="molecule type" value="Genomic_DNA"/>
</dbReference>
<feature type="signal peptide" evidence="1">
    <location>
        <begin position="1"/>
        <end position="21"/>
    </location>
</feature>
<dbReference type="InterPro" id="IPR032710">
    <property type="entry name" value="NTF2-like_dom_sf"/>
</dbReference>
<evidence type="ECO:0000313" key="2">
    <source>
        <dbReference type="EMBL" id="MBB5292268.1"/>
    </source>
</evidence>